<dbReference type="PROSITE" id="PS50931">
    <property type="entry name" value="HTH_LYSR"/>
    <property type="match status" value="1"/>
</dbReference>
<dbReference type="AlphaFoldDB" id="A0A3B0RQG2"/>
<protein>
    <recommendedName>
        <fullName evidence="5">HTH lysR-type domain-containing protein</fullName>
    </recommendedName>
</protein>
<comment type="similarity">
    <text evidence="1">Belongs to the LysR transcriptional regulatory family.</text>
</comment>
<evidence type="ECO:0000313" key="6">
    <source>
        <dbReference type="EMBL" id="VAV95844.1"/>
    </source>
</evidence>
<dbReference type="SUPFAM" id="SSF53850">
    <property type="entry name" value="Periplasmic binding protein-like II"/>
    <property type="match status" value="1"/>
</dbReference>
<dbReference type="SUPFAM" id="SSF46785">
    <property type="entry name" value="Winged helix' DNA-binding domain"/>
    <property type="match status" value="1"/>
</dbReference>
<evidence type="ECO:0000256" key="4">
    <source>
        <dbReference type="ARBA" id="ARBA00023163"/>
    </source>
</evidence>
<accession>A0A3B0RQG2</accession>
<name>A0A3B0RQG2_9ZZZZ</name>
<dbReference type="InterPro" id="IPR050176">
    <property type="entry name" value="LTTR"/>
</dbReference>
<dbReference type="PANTHER" id="PTHR30579">
    <property type="entry name" value="TRANSCRIPTIONAL REGULATOR"/>
    <property type="match status" value="1"/>
</dbReference>
<keyword evidence="2" id="KW-0805">Transcription regulation</keyword>
<gene>
    <name evidence="6" type="ORF">MNBD_ALPHA08-2452</name>
</gene>
<dbReference type="PRINTS" id="PR00039">
    <property type="entry name" value="HTHLYSR"/>
</dbReference>
<dbReference type="GO" id="GO:0003677">
    <property type="term" value="F:DNA binding"/>
    <property type="evidence" value="ECO:0007669"/>
    <property type="project" value="UniProtKB-KW"/>
</dbReference>
<dbReference type="Pfam" id="PF00126">
    <property type="entry name" value="HTH_1"/>
    <property type="match status" value="1"/>
</dbReference>
<dbReference type="GO" id="GO:0003700">
    <property type="term" value="F:DNA-binding transcription factor activity"/>
    <property type="evidence" value="ECO:0007669"/>
    <property type="project" value="InterPro"/>
</dbReference>
<evidence type="ECO:0000256" key="1">
    <source>
        <dbReference type="ARBA" id="ARBA00009437"/>
    </source>
</evidence>
<evidence type="ECO:0000256" key="2">
    <source>
        <dbReference type="ARBA" id="ARBA00023015"/>
    </source>
</evidence>
<dbReference type="InterPro" id="IPR036390">
    <property type="entry name" value="WH_DNA-bd_sf"/>
</dbReference>
<dbReference type="EMBL" id="UOEC01000130">
    <property type="protein sequence ID" value="VAV95844.1"/>
    <property type="molecule type" value="Genomic_DNA"/>
</dbReference>
<sequence>MPANLDVDQLKTFIAICQTGSFTKAALQVNKTQSAVSMQMKRLEEVLGRTIFRKEGRTNTLTPDGERLLEFAHRMAKLNDEVVSTFKQPELTGLIRFGTPEDYADKLLPEMLARFARSHPMVQVDVECTGSTNLSNAIDQKTLDLAIVTSCDDVRPEHVIRREELVWVTSKSHHAHDQKVVPLALSQTSCSWRQMAVEAMESSGREHRIAYVSANSSAVAAMVLSGMAIAAIPRFVIHKDMRVLTSAEGFKPLGEFDIGLLRAEAPANNAIDALACHITESFSNLPANRMAAE</sequence>
<evidence type="ECO:0000259" key="5">
    <source>
        <dbReference type="PROSITE" id="PS50931"/>
    </source>
</evidence>
<dbReference type="Gene3D" id="3.40.190.10">
    <property type="entry name" value="Periplasmic binding protein-like II"/>
    <property type="match status" value="2"/>
</dbReference>
<proteinExistence type="inferred from homology"/>
<keyword evidence="3" id="KW-0238">DNA-binding</keyword>
<evidence type="ECO:0000256" key="3">
    <source>
        <dbReference type="ARBA" id="ARBA00023125"/>
    </source>
</evidence>
<dbReference type="Pfam" id="PF03466">
    <property type="entry name" value="LysR_substrate"/>
    <property type="match status" value="1"/>
</dbReference>
<reference evidence="6" key="1">
    <citation type="submission" date="2018-06" db="EMBL/GenBank/DDBJ databases">
        <authorList>
            <person name="Zhirakovskaya E."/>
        </authorList>
    </citation>
    <scope>NUCLEOTIDE SEQUENCE</scope>
</reference>
<dbReference type="Gene3D" id="1.10.10.10">
    <property type="entry name" value="Winged helix-like DNA-binding domain superfamily/Winged helix DNA-binding domain"/>
    <property type="match status" value="1"/>
</dbReference>
<keyword evidence="4" id="KW-0804">Transcription</keyword>
<organism evidence="6">
    <name type="scientific">hydrothermal vent metagenome</name>
    <dbReference type="NCBI Taxonomy" id="652676"/>
    <lineage>
        <taxon>unclassified sequences</taxon>
        <taxon>metagenomes</taxon>
        <taxon>ecological metagenomes</taxon>
    </lineage>
</organism>
<feature type="domain" description="HTH lysR-type" evidence="5">
    <location>
        <begin position="5"/>
        <end position="62"/>
    </location>
</feature>
<dbReference type="InterPro" id="IPR036388">
    <property type="entry name" value="WH-like_DNA-bd_sf"/>
</dbReference>
<dbReference type="PANTHER" id="PTHR30579:SF7">
    <property type="entry name" value="HTH-TYPE TRANSCRIPTIONAL REGULATOR LRHA-RELATED"/>
    <property type="match status" value="1"/>
</dbReference>
<dbReference type="InterPro" id="IPR005119">
    <property type="entry name" value="LysR_subst-bd"/>
</dbReference>
<dbReference type="InterPro" id="IPR000847">
    <property type="entry name" value="LysR_HTH_N"/>
</dbReference>